<proteinExistence type="predicted"/>
<gene>
    <name evidence="1" type="ORF">DF3PB_2620007</name>
</gene>
<evidence type="ECO:0008006" key="2">
    <source>
        <dbReference type="Google" id="ProtNLM"/>
    </source>
</evidence>
<dbReference type="EMBL" id="UIDG01000182">
    <property type="protein sequence ID" value="SUS06288.1"/>
    <property type="molecule type" value="Genomic_DNA"/>
</dbReference>
<evidence type="ECO:0000313" key="1">
    <source>
        <dbReference type="EMBL" id="SUS06288.1"/>
    </source>
</evidence>
<protein>
    <recommendedName>
        <fullName evidence="2">Neuromedin U</fullName>
    </recommendedName>
</protein>
<name>A0A380TDU0_9ZZZZ</name>
<dbReference type="AlphaFoldDB" id="A0A380TDU0"/>
<organism evidence="1">
    <name type="scientific">metagenome</name>
    <dbReference type="NCBI Taxonomy" id="256318"/>
    <lineage>
        <taxon>unclassified sequences</taxon>
        <taxon>metagenomes</taxon>
    </lineage>
</organism>
<sequence length="360" mass="38510">MSMLARIAASKVRSCGMMRRLAPVALAATLTACQGNAIKSNLFAAADHDRGERIEWSAPRAAPEATIQVADASEPPLVPVPSERRVAAAASPVPAASSAGQQGDVAEVGRKLADPTSNVWALFTEFDWNFMQGKATTKYRHAQEILFQPVLPLPLTKNTKLITRPVVPFASVPLPDGNGGFDRKTGLGDIQLPLLFIPKGFSAGDFSVTFGTGPTFVFPSATSDSLGADRWEAGPALVGVFKNEQITAGALGQYWWSYAGGSPSTSHGSLLYFAFYNLPNAWQIGTNPTITYNDKSPSDNKWDVPIGITVAKTTKIGAVPVKFQLGAEYFVVNHEDYGSHFQIKLNIIPVIPALVKAPLL</sequence>
<dbReference type="PROSITE" id="PS51257">
    <property type="entry name" value="PROKAR_LIPOPROTEIN"/>
    <property type="match status" value="1"/>
</dbReference>
<accession>A0A380TDU0</accession>
<reference evidence="1" key="1">
    <citation type="submission" date="2018-07" db="EMBL/GenBank/DDBJ databases">
        <authorList>
            <person name="Quirk P.G."/>
            <person name="Krulwich T.A."/>
        </authorList>
    </citation>
    <scope>NUCLEOTIDE SEQUENCE</scope>
</reference>